<accession>A0ABQ0IW60</accession>
<gene>
    <name evidence="1" type="ORF">NBRC3257_1446</name>
</gene>
<comment type="caution">
    <text evidence="1">The sequence shown here is derived from an EMBL/GenBank/DDBJ whole genome shotgun (WGS) entry which is preliminary data.</text>
</comment>
<reference evidence="1 2" key="1">
    <citation type="submission" date="2013-08" db="EMBL/GenBank/DDBJ databases">
        <title>Gluconobacter thailandicus NBRC 3257 whole genome sequence.</title>
        <authorList>
            <person name="Matsutani M."/>
            <person name="Yakushi T."/>
            <person name="Matsushita K."/>
        </authorList>
    </citation>
    <scope>NUCLEOTIDE SEQUENCE [LARGE SCALE GENOMIC DNA]</scope>
    <source>
        <strain evidence="1 2">NBRC 3257</strain>
    </source>
</reference>
<protein>
    <submittedName>
        <fullName evidence="1">Uncharacterized protein</fullName>
    </submittedName>
</protein>
<sequence>MNAVRQVLIEDRRWYVLDAIAQMADRRLNEEIILVGIRDSGRPAQVNDIREDLEHLEREGCVTLERYIRGPGRQYWIATLTAEGLQARDNLRTVPGVASRKPL</sequence>
<organism evidence="1 2">
    <name type="scientific">Gluconobacter thailandicus NBRC 3257</name>
    <dbReference type="NCBI Taxonomy" id="1381097"/>
    <lineage>
        <taxon>Bacteria</taxon>
        <taxon>Pseudomonadati</taxon>
        <taxon>Pseudomonadota</taxon>
        <taxon>Alphaproteobacteria</taxon>
        <taxon>Acetobacterales</taxon>
        <taxon>Acetobacteraceae</taxon>
        <taxon>Gluconobacter</taxon>
    </lineage>
</organism>
<dbReference type="RefSeq" id="WP_035729583.1">
    <property type="nucleotide sequence ID" value="NZ_BASM01000016.1"/>
</dbReference>
<proteinExistence type="predicted"/>
<evidence type="ECO:0000313" key="1">
    <source>
        <dbReference type="EMBL" id="GAD26447.1"/>
    </source>
</evidence>
<name>A0ABQ0IW60_GLUTH</name>
<keyword evidence="2" id="KW-1185">Reference proteome</keyword>
<dbReference type="EMBL" id="BASM01000016">
    <property type="protein sequence ID" value="GAD26447.1"/>
    <property type="molecule type" value="Genomic_DNA"/>
</dbReference>
<dbReference type="Proteomes" id="UP000018209">
    <property type="component" value="Unassembled WGS sequence"/>
</dbReference>
<evidence type="ECO:0000313" key="2">
    <source>
        <dbReference type="Proteomes" id="UP000018209"/>
    </source>
</evidence>